<comment type="caution">
    <text evidence="3">The sequence shown here is derived from an EMBL/GenBank/DDBJ whole genome shotgun (WGS) entry which is preliminary data.</text>
</comment>
<feature type="region of interest" description="Disordered" evidence="1">
    <location>
        <begin position="1"/>
        <end position="72"/>
    </location>
</feature>
<name>A0A5C8KL70_9GAMM</name>
<dbReference type="InterPro" id="IPR011083">
    <property type="entry name" value="Phage_tail_collar_dom"/>
</dbReference>
<keyword evidence="4" id="KW-1185">Reference proteome</keyword>
<evidence type="ECO:0000313" key="4">
    <source>
        <dbReference type="Proteomes" id="UP000321248"/>
    </source>
</evidence>
<dbReference type="OrthoDB" id="9810174at2"/>
<evidence type="ECO:0000256" key="1">
    <source>
        <dbReference type="SAM" id="MobiDB-lite"/>
    </source>
</evidence>
<sequence length="159" mass="15336">MGPRGETGADGPQGPQGIPGEIGATGPAGPVGPQGVPGATGPTGPTGATGPAGPQGPEGPAGPVVPDARFGSNTSYAASGRGGECTLGEVWLTAGGVASGLPLRGQVLSIAQNQALFALLGTLYGGNGTTTFQLPDLRGAAPNGLSYVMCVQGLFPMRD</sequence>
<feature type="domain" description="Phage tail collar" evidence="2">
    <location>
        <begin position="101"/>
        <end position="142"/>
    </location>
</feature>
<dbReference type="Pfam" id="PF01391">
    <property type="entry name" value="Collagen"/>
    <property type="match status" value="1"/>
</dbReference>
<dbReference type="Pfam" id="PF07484">
    <property type="entry name" value="Collar"/>
    <property type="match status" value="1"/>
</dbReference>
<proteinExistence type="predicted"/>
<dbReference type="AlphaFoldDB" id="A0A5C8KL70"/>
<dbReference type="Proteomes" id="UP000321248">
    <property type="component" value="Unassembled WGS sequence"/>
</dbReference>
<feature type="compositionally biased region" description="Low complexity" evidence="1">
    <location>
        <begin position="12"/>
        <end position="52"/>
    </location>
</feature>
<evidence type="ECO:0000259" key="2">
    <source>
        <dbReference type="Pfam" id="PF07484"/>
    </source>
</evidence>
<reference evidence="3 4" key="1">
    <citation type="submission" date="2019-08" db="EMBL/GenBank/DDBJ databases">
        <authorList>
            <person name="Karlyshev A.V."/>
        </authorList>
    </citation>
    <scope>NUCLEOTIDE SEQUENCE [LARGE SCALE GENOMIC DNA]</scope>
    <source>
        <strain evidence="3 4">Alg18-2.2</strain>
    </source>
</reference>
<dbReference type="InterPro" id="IPR008160">
    <property type="entry name" value="Collagen"/>
</dbReference>
<accession>A0A5C8KL70</accession>
<organism evidence="3 4">
    <name type="scientific">Alkalisalibacterium limincola</name>
    <dbReference type="NCBI Taxonomy" id="2699169"/>
    <lineage>
        <taxon>Bacteria</taxon>
        <taxon>Pseudomonadati</taxon>
        <taxon>Pseudomonadota</taxon>
        <taxon>Gammaproteobacteria</taxon>
        <taxon>Lysobacterales</taxon>
        <taxon>Lysobacteraceae</taxon>
        <taxon>Alkalisalibacterium</taxon>
    </lineage>
</organism>
<dbReference type="InterPro" id="IPR037053">
    <property type="entry name" value="Phage_tail_collar_dom_sf"/>
</dbReference>
<dbReference type="Gene3D" id="3.90.1340.10">
    <property type="entry name" value="Phage tail collar domain"/>
    <property type="match status" value="1"/>
</dbReference>
<evidence type="ECO:0000313" key="3">
    <source>
        <dbReference type="EMBL" id="TXK61087.1"/>
    </source>
</evidence>
<dbReference type="SUPFAM" id="SSF88874">
    <property type="entry name" value="Receptor-binding domain of short tail fibre protein gp12"/>
    <property type="match status" value="1"/>
</dbReference>
<protein>
    <recommendedName>
        <fullName evidence="2">Phage tail collar domain-containing protein</fullName>
    </recommendedName>
</protein>
<dbReference type="EMBL" id="VRTS01000007">
    <property type="protein sequence ID" value="TXK61087.1"/>
    <property type="molecule type" value="Genomic_DNA"/>
</dbReference>
<gene>
    <name evidence="3" type="ORF">FU658_10350</name>
</gene>